<feature type="transmembrane region" description="Helical" evidence="6">
    <location>
        <begin position="279"/>
        <end position="298"/>
    </location>
</feature>
<keyword evidence="4 6" id="KW-0472">Membrane</keyword>
<dbReference type="eggNOG" id="ENOG502T30B">
    <property type="taxonomic scope" value="Eukaryota"/>
</dbReference>
<dbReference type="AlphaFoldDB" id="A0A014PPG7"/>
<dbReference type="PANTHER" id="PTHR33048">
    <property type="entry name" value="PTH11-LIKE INTEGRAL MEMBRANE PROTEIN (AFU_ORTHOLOGUE AFUA_5G11245)"/>
    <property type="match status" value="1"/>
</dbReference>
<feature type="transmembrane region" description="Helical" evidence="6">
    <location>
        <begin position="209"/>
        <end position="228"/>
    </location>
</feature>
<dbReference type="EMBL" id="JELW01000019">
    <property type="protein sequence ID" value="EXU99418.1"/>
    <property type="molecule type" value="Genomic_DNA"/>
</dbReference>
<evidence type="ECO:0000256" key="2">
    <source>
        <dbReference type="ARBA" id="ARBA00022692"/>
    </source>
</evidence>
<proteinExistence type="inferred from homology"/>
<comment type="caution">
    <text evidence="8">The sequence shown here is derived from an EMBL/GenBank/DDBJ whole genome shotgun (WGS) entry which is preliminary data.</text>
</comment>
<reference evidence="8 9" key="1">
    <citation type="submission" date="2014-02" db="EMBL/GenBank/DDBJ databases">
        <title>The genome sequence of the entomopathogenic fungus Metarhizium robertsii ARSEF 2575.</title>
        <authorList>
            <person name="Giuliano Garisto Donzelli B."/>
            <person name="Roe B.A."/>
            <person name="Macmil S.L."/>
            <person name="Krasnoff S.B."/>
            <person name="Gibson D.M."/>
        </authorList>
    </citation>
    <scope>NUCLEOTIDE SEQUENCE [LARGE SCALE GENOMIC DNA]</scope>
    <source>
        <strain evidence="8 9">ARSEF 2575</strain>
    </source>
</reference>
<evidence type="ECO:0000256" key="4">
    <source>
        <dbReference type="ARBA" id="ARBA00023136"/>
    </source>
</evidence>
<dbReference type="InterPro" id="IPR052337">
    <property type="entry name" value="SAT4-like"/>
</dbReference>
<name>A0A014PPG7_9HYPO</name>
<evidence type="ECO:0000256" key="3">
    <source>
        <dbReference type="ARBA" id="ARBA00022989"/>
    </source>
</evidence>
<evidence type="ECO:0000313" key="9">
    <source>
        <dbReference type="Proteomes" id="UP000030151"/>
    </source>
</evidence>
<feature type="transmembrane region" description="Helical" evidence="6">
    <location>
        <begin position="158"/>
        <end position="180"/>
    </location>
</feature>
<dbReference type="GO" id="GO:0016020">
    <property type="term" value="C:membrane"/>
    <property type="evidence" value="ECO:0007669"/>
    <property type="project" value="UniProtKB-SubCell"/>
</dbReference>
<keyword evidence="3 6" id="KW-1133">Transmembrane helix</keyword>
<dbReference type="OrthoDB" id="4937825at2759"/>
<feature type="transmembrane region" description="Helical" evidence="6">
    <location>
        <begin position="45"/>
        <end position="64"/>
    </location>
</feature>
<organism evidence="8 9">
    <name type="scientific">Metarhizium robertsii</name>
    <dbReference type="NCBI Taxonomy" id="568076"/>
    <lineage>
        <taxon>Eukaryota</taxon>
        <taxon>Fungi</taxon>
        <taxon>Dikarya</taxon>
        <taxon>Ascomycota</taxon>
        <taxon>Pezizomycotina</taxon>
        <taxon>Sordariomycetes</taxon>
        <taxon>Hypocreomycetidae</taxon>
        <taxon>Hypocreales</taxon>
        <taxon>Clavicipitaceae</taxon>
        <taxon>Metarhizium</taxon>
    </lineage>
</organism>
<dbReference type="Pfam" id="PF20684">
    <property type="entry name" value="Fung_rhodopsin"/>
    <property type="match status" value="1"/>
</dbReference>
<comment type="subcellular location">
    <subcellularLocation>
        <location evidence="1">Membrane</location>
        <topology evidence="1">Multi-pass membrane protein</topology>
    </subcellularLocation>
</comment>
<evidence type="ECO:0000256" key="1">
    <source>
        <dbReference type="ARBA" id="ARBA00004141"/>
    </source>
</evidence>
<dbReference type="InterPro" id="IPR049326">
    <property type="entry name" value="Rhodopsin_dom_fungi"/>
</dbReference>
<evidence type="ECO:0000313" key="8">
    <source>
        <dbReference type="EMBL" id="EXU99418.1"/>
    </source>
</evidence>
<accession>A0A014PPG7</accession>
<dbReference type="HOGENOM" id="CLU_028200_12_8_1"/>
<feature type="transmembrane region" description="Helical" evidence="6">
    <location>
        <begin position="76"/>
        <end position="97"/>
    </location>
</feature>
<sequence length="410" mass="45855">MPSIASNPLAEVEAVDIWTTPFLRPPPGVTPNFINPASRGPMVRAVMFSILPIMVLFVGFRIYTRLRLTQSVGVDDYLCLLSAATVIAFSGLMVSYMDNPEGRHGWDIPLGEVVNNHYWIEATFAALLIYTLSNMFTKLTLLTLYHRIFKRAVWSLRAIWLGIITVVLSSLAAFAGYIGLCVRFGQPIWETMREVQCSNQVLSIYKFHGWYGLISDVYILAIPLWLVWDLNLPPRRKAAVLGVFSTGLAACAISAASLAQRHTLVGENADRTWENSLNYIYATLELCIGLICSCMPVIPSILKKLMANLAATYFEIKTLSRSAWWKSVLKCPAQLLTRNHKQESLSEPTVREQLPMVPTGTISGLRTFIQRIYHSSSQSTGTATRVETFNTSSSFGGDYHEQLRQIRAGY</sequence>
<feature type="transmembrane region" description="Helical" evidence="6">
    <location>
        <begin position="117"/>
        <end position="137"/>
    </location>
</feature>
<feature type="domain" description="Rhodopsin" evidence="7">
    <location>
        <begin position="60"/>
        <end position="303"/>
    </location>
</feature>
<dbReference type="PANTHER" id="PTHR33048:SF158">
    <property type="entry name" value="MEMBRANE PROTEIN PTH11-LIKE, PUTATIVE-RELATED"/>
    <property type="match status" value="1"/>
</dbReference>
<feature type="transmembrane region" description="Helical" evidence="6">
    <location>
        <begin position="240"/>
        <end position="259"/>
    </location>
</feature>
<protein>
    <recommendedName>
        <fullName evidence="7">Rhodopsin domain-containing protein</fullName>
    </recommendedName>
</protein>
<evidence type="ECO:0000259" key="7">
    <source>
        <dbReference type="Pfam" id="PF20684"/>
    </source>
</evidence>
<dbReference type="Proteomes" id="UP000030151">
    <property type="component" value="Unassembled WGS sequence"/>
</dbReference>
<evidence type="ECO:0000256" key="6">
    <source>
        <dbReference type="SAM" id="Phobius"/>
    </source>
</evidence>
<keyword evidence="2 6" id="KW-0812">Transmembrane</keyword>
<evidence type="ECO:0000256" key="5">
    <source>
        <dbReference type="ARBA" id="ARBA00038359"/>
    </source>
</evidence>
<gene>
    <name evidence="8" type="ORF">X797_007554</name>
</gene>
<comment type="similarity">
    <text evidence="5">Belongs to the SAT4 family.</text>
</comment>